<feature type="transmembrane region" description="Helical" evidence="1">
    <location>
        <begin position="20"/>
        <end position="39"/>
    </location>
</feature>
<accession>A0A9D2HWC2</accession>
<keyword evidence="1" id="KW-0812">Transmembrane</keyword>
<comment type="caution">
    <text evidence="2">The sequence shown here is derived from an EMBL/GenBank/DDBJ whole genome shotgun (WGS) entry which is preliminary data.</text>
</comment>
<gene>
    <name evidence="2" type="ORF">H9950_11175</name>
</gene>
<dbReference type="NCBIfam" id="NF033879">
    <property type="entry name" value="smalltalk"/>
    <property type="match status" value="1"/>
</dbReference>
<sequence length="41" mass="4297">MNTQTSEKGNGRKALWDKILKVVIALLSAIAGALGAQAMNL</sequence>
<dbReference type="InterPro" id="IPR045505">
    <property type="entry name" value="DUF6486"/>
</dbReference>
<protein>
    <submittedName>
        <fullName evidence="2">Smalltalk protein</fullName>
    </submittedName>
</protein>
<proteinExistence type="predicted"/>
<keyword evidence="1" id="KW-1133">Transmembrane helix</keyword>
<name>A0A9D2HWC2_9BACE</name>
<evidence type="ECO:0000313" key="3">
    <source>
        <dbReference type="Proteomes" id="UP000823862"/>
    </source>
</evidence>
<reference evidence="2" key="2">
    <citation type="submission" date="2021-04" db="EMBL/GenBank/DDBJ databases">
        <authorList>
            <person name="Gilroy R."/>
        </authorList>
    </citation>
    <scope>NUCLEOTIDE SEQUENCE</scope>
    <source>
        <strain evidence="2">ChiHjej12B11-9795</strain>
    </source>
</reference>
<keyword evidence="1" id="KW-0472">Membrane</keyword>
<reference evidence="2" key="1">
    <citation type="journal article" date="2021" name="PeerJ">
        <title>Extensive microbial diversity within the chicken gut microbiome revealed by metagenomics and culture.</title>
        <authorList>
            <person name="Gilroy R."/>
            <person name="Ravi A."/>
            <person name="Getino M."/>
            <person name="Pursley I."/>
            <person name="Horton D.L."/>
            <person name="Alikhan N.F."/>
            <person name="Baker D."/>
            <person name="Gharbi K."/>
            <person name="Hall N."/>
            <person name="Watson M."/>
            <person name="Adriaenssens E.M."/>
            <person name="Foster-Nyarko E."/>
            <person name="Jarju S."/>
            <person name="Secka A."/>
            <person name="Antonio M."/>
            <person name="Oren A."/>
            <person name="Chaudhuri R.R."/>
            <person name="La Ragione R."/>
            <person name="Hildebrand F."/>
            <person name="Pallen M.J."/>
        </authorList>
    </citation>
    <scope>NUCLEOTIDE SEQUENCE</scope>
    <source>
        <strain evidence="2">ChiHjej12B11-9795</strain>
    </source>
</reference>
<dbReference type="AlphaFoldDB" id="A0A9D2HWC2"/>
<dbReference type="Proteomes" id="UP000823862">
    <property type="component" value="Unassembled WGS sequence"/>
</dbReference>
<evidence type="ECO:0000313" key="2">
    <source>
        <dbReference type="EMBL" id="HJA86725.1"/>
    </source>
</evidence>
<evidence type="ECO:0000256" key="1">
    <source>
        <dbReference type="SAM" id="Phobius"/>
    </source>
</evidence>
<organism evidence="2 3">
    <name type="scientific">Candidatus Bacteroides avicola</name>
    <dbReference type="NCBI Taxonomy" id="2838468"/>
    <lineage>
        <taxon>Bacteria</taxon>
        <taxon>Pseudomonadati</taxon>
        <taxon>Bacteroidota</taxon>
        <taxon>Bacteroidia</taxon>
        <taxon>Bacteroidales</taxon>
        <taxon>Bacteroidaceae</taxon>
        <taxon>Bacteroides</taxon>
    </lineage>
</organism>
<dbReference type="Pfam" id="PF20096">
    <property type="entry name" value="DUF6486"/>
    <property type="match status" value="1"/>
</dbReference>
<dbReference type="EMBL" id="DWZI01000056">
    <property type="protein sequence ID" value="HJA86725.1"/>
    <property type="molecule type" value="Genomic_DNA"/>
</dbReference>